<dbReference type="PANTHER" id="PTHR11358">
    <property type="entry name" value="ARGINASE/AGMATINASE"/>
    <property type="match status" value="1"/>
</dbReference>
<dbReference type="NCBIfam" id="TIGR01230">
    <property type="entry name" value="agmatinase"/>
    <property type="match status" value="1"/>
</dbReference>
<evidence type="ECO:0000256" key="2">
    <source>
        <dbReference type="ARBA" id="ARBA00022723"/>
    </source>
</evidence>
<dbReference type="eggNOG" id="COG0010">
    <property type="taxonomic scope" value="Bacteria"/>
</dbReference>
<keyword evidence="3 5" id="KW-0378">Hydrolase</keyword>
<keyword evidence="2 4" id="KW-0479">Metal-binding</keyword>
<evidence type="ECO:0000256" key="3">
    <source>
        <dbReference type="ARBA" id="ARBA00022801"/>
    </source>
</evidence>
<feature type="binding site" evidence="4">
    <location>
        <position position="240"/>
    </location>
    <ligand>
        <name>Mn(2+)</name>
        <dbReference type="ChEBI" id="CHEBI:29035"/>
        <label>1</label>
    </ligand>
</feature>
<feature type="binding site" evidence="4">
    <location>
        <position position="149"/>
    </location>
    <ligand>
        <name>Mn(2+)</name>
        <dbReference type="ChEBI" id="CHEBI:29035"/>
        <label>1</label>
    </ligand>
</feature>
<dbReference type="InterPro" id="IPR005925">
    <property type="entry name" value="Agmatinase-rel"/>
</dbReference>
<dbReference type="GO" id="GO:0046872">
    <property type="term" value="F:metal ion binding"/>
    <property type="evidence" value="ECO:0007669"/>
    <property type="project" value="UniProtKB-KW"/>
</dbReference>
<dbReference type="InterPro" id="IPR020855">
    <property type="entry name" value="Ureohydrolase_Mn_BS"/>
</dbReference>
<dbReference type="CDD" id="cd11592">
    <property type="entry name" value="Agmatinase_PAH"/>
    <property type="match status" value="1"/>
</dbReference>
<feature type="binding site" evidence="4">
    <location>
        <position position="238"/>
    </location>
    <ligand>
        <name>Mn(2+)</name>
        <dbReference type="ChEBI" id="CHEBI:29035"/>
        <label>1</label>
    </ligand>
</feature>
<dbReference type="EMBL" id="CP003537">
    <property type="protein sequence ID" value="AGH94720.1"/>
    <property type="molecule type" value="Genomic_DNA"/>
</dbReference>
<sequence length="314" mass="34428">MANNFKPISGREFPRFSAIKTFFRLPIADIQHDFDVALFGVPYDGGVSYRPGARFAPTLVREVSSLGRGFHMTRAVSVFDQIRCADVGDCPIVPIDQVQTYEKIESFVSQIAQGGKRFISVGGDHSTTLPVLRALKKKYQQPLNFIHFDAHLDTYPAAWGCEYHHGAFARHAVEEGLVNPKTMLQIGIRGPLASGDDLDFVQKHGIIVKTVDDVREGSLTDFIKTLPKFTGPTYLSFDIDCLDPAYAPGTGTPVPGGLTTYETQRILRALQIDQLVGADIVEVCPPFDSSQITGLAAVDTMFELMCLMAGGRKA</sequence>
<dbReference type="PIRSF" id="PIRSF036979">
    <property type="entry name" value="Arginase"/>
    <property type="match status" value="1"/>
</dbReference>
<dbReference type="OrthoDB" id="5289691at2"/>
<reference evidence="6 7" key="1">
    <citation type="journal article" date="2013" name="ISME J.">
        <title>By their genes ye shall know them: genomic signatures of predatory bacteria.</title>
        <authorList>
            <person name="Pasternak Z."/>
            <person name="Pietrokovski S."/>
            <person name="Rotem O."/>
            <person name="Gophna U."/>
            <person name="Lurie-Weinberger M.N."/>
            <person name="Jurkevitch E."/>
        </authorList>
    </citation>
    <scope>NUCLEOTIDE SEQUENCE [LARGE SCALE GENOMIC DNA]</scope>
    <source>
        <strain evidence="6 7">JSS</strain>
    </source>
</reference>
<evidence type="ECO:0000313" key="6">
    <source>
        <dbReference type="EMBL" id="AGH94720.1"/>
    </source>
</evidence>
<name>M4V8D8_9BACT</name>
<feature type="binding site" evidence="4">
    <location>
        <position position="125"/>
    </location>
    <ligand>
        <name>Mn(2+)</name>
        <dbReference type="ChEBI" id="CHEBI:29035"/>
        <label>1</label>
    </ligand>
</feature>
<evidence type="ECO:0000256" key="4">
    <source>
        <dbReference type="PIRSR" id="PIRSR036979-1"/>
    </source>
</evidence>
<dbReference type="KEGG" id="bex:A11Q_500"/>
<dbReference type="PROSITE" id="PS51409">
    <property type="entry name" value="ARGINASE_2"/>
    <property type="match status" value="1"/>
</dbReference>
<dbReference type="SUPFAM" id="SSF52768">
    <property type="entry name" value="Arginase/deacetylase"/>
    <property type="match status" value="1"/>
</dbReference>
<dbReference type="InterPro" id="IPR006035">
    <property type="entry name" value="Ureohydrolase"/>
</dbReference>
<dbReference type="AlphaFoldDB" id="M4V8D8"/>
<keyword evidence="4" id="KW-0464">Manganese</keyword>
<feature type="binding site" evidence="4">
    <location>
        <position position="153"/>
    </location>
    <ligand>
        <name>Mn(2+)</name>
        <dbReference type="ChEBI" id="CHEBI:29035"/>
        <label>1</label>
    </ligand>
</feature>
<dbReference type="GO" id="GO:0008783">
    <property type="term" value="F:agmatinase activity"/>
    <property type="evidence" value="ECO:0007669"/>
    <property type="project" value="TreeGrafter"/>
</dbReference>
<protein>
    <submittedName>
        <fullName evidence="6">Agmatinase</fullName>
    </submittedName>
</protein>
<dbReference type="PROSITE" id="PS01053">
    <property type="entry name" value="ARGINASE_1"/>
    <property type="match status" value="1"/>
</dbReference>
<comment type="cofactor">
    <cofactor evidence="4">
        <name>Mn(2+)</name>
        <dbReference type="ChEBI" id="CHEBI:29035"/>
    </cofactor>
    <text evidence="4">Binds 2 manganese ions per subunit.</text>
</comment>
<dbReference type="Gene3D" id="3.40.800.10">
    <property type="entry name" value="Ureohydrolase domain"/>
    <property type="match status" value="1"/>
</dbReference>
<evidence type="ECO:0000313" key="7">
    <source>
        <dbReference type="Proteomes" id="UP000012040"/>
    </source>
</evidence>
<dbReference type="STRING" id="1184267.A11Q_500"/>
<dbReference type="InterPro" id="IPR023696">
    <property type="entry name" value="Ureohydrolase_dom_sf"/>
</dbReference>
<dbReference type="Pfam" id="PF00491">
    <property type="entry name" value="Arginase"/>
    <property type="match status" value="1"/>
</dbReference>
<dbReference type="GO" id="GO:0033389">
    <property type="term" value="P:putrescine biosynthetic process from arginine, via agmatine"/>
    <property type="evidence" value="ECO:0007669"/>
    <property type="project" value="TreeGrafter"/>
</dbReference>
<keyword evidence="7" id="KW-1185">Reference proteome</keyword>
<organism evidence="6 7">
    <name type="scientific">Pseudobdellovibrio exovorus JSS</name>
    <dbReference type="NCBI Taxonomy" id="1184267"/>
    <lineage>
        <taxon>Bacteria</taxon>
        <taxon>Pseudomonadati</taxon>
        <taxon>Bdellovibrionota</taxon>
        <taxon>Bdellovibrionia</taxon>
        <taxon>Bdellovibrionales</taxon>
        <taxon>Pseudobdellovibrionaceae</taxon>
        <taxon>Pseudobdellovibrio</taxon>
    </lineage>
</organism>
<dbReference type="PRINTS" id="PR00116">
    <property type="entry name" value="ARGINASE"/>
</dbReference>
<proteinExistence type="inferred from homology"/>
<evidence type="ECO:0000256" key="1">
    <source>
        <dbReference type="ARBA" id="ARBA00009227"/>
    </source>
</evidence>
<accession>M4V8D8</accession>
<dbReference type="RefSeq" id="WP_015469210.1">
    <property type="nucleotide sequence ID" value="NC_020813.1"/>
</dbReference>
<gene>
    <name evidence="6" type="ORF">A11Q_500</name>
</gene>
<feature type="binding site" evidence="4">
    <location>
        <position position="151"/>
    </location>
    <ligand>
        <name>Mn(2+)</name>
        <dbReference type="ChEBI" id="CHEBI:29035"/>
        <label>1</label>
    </ligand>
</feature>
<dbReference type="HOGENOM" id="CLU_039478_0_0_7"/>
<dbReference type="Proteomes" id="UP000012040">
    <property type="component" value="Chromosome"/>
</dbReference>
<comment type="similarity">
    <text evidence="1">Belongs to the arginase family. Agmatinase subfamily.</text>
</comment>
<dbReference type="PATRIC" id="fig|1184267.3.peg.508"/>
<dbReference type="PANTHER" id="PTHR11358:SF26">
    <property type="entry name" value="GUANIDINO ACID HYDROLASE, MITOCHONDRIAL"/>
    <property type="match status" value="1"/>
</dbReference>
<evidence type="ECO:0000256" key="5">
    <source>
        <dbReference type="RuleBase" id="RU003684"/>
    </source>
</evidence>